<proteinExistence type="inferred from homology"/>
<organism evidence="9 10">
    <name type="scientific">Calycomorphotria hydatis</name>
    <dbReference type="NCBI Taxonomy" id="2528027"/>
    <lineage>
        <taxon>Bacteria</taxon>
        <taxon>Pseudomonadati</taxon>
        <taxon>Planctomycetota</taxon>
        <taxon>Planctomycetia</taxon>
        <taxon>Planctomycetales</taxon>
        <taxon>Planctomycetaceae</taxon>
        <taxon>Calycomorphotria</taxon>
    </lineage>
</organism>
<evidence type="ECO:0000256" key="3">
    <source>
        <dbReference type="ARBA" id="ARBA00023136"/>
    </source>
</evidence>
<feature type="domain" description="NolW-like" evidence="8">
    <location>
        <begin position="607"/>
        <end position="718"/>
    </location>
</feature>
<evidence type="ECO:0000313" key="10">
    <source>
        <dbReference type="Proteomes" id="UP000319976"/>
    </source>
</evidence>
<feature type="domain" description="NolW-like" evidence="8">
    <location>
        <begin position="813"/>
        <end position="894"/>
    </location>
</feature>
<evidence type="ECO:0000259" key="8">
    <source>
        <dbReference type="Pfam" id="PF03958"/>
    </source>
</evidence>
<keyword evidence="3" id="KW-0472">Membrane</keyword>
<evidence type="ECO:0000256" key="4">
    <source>
        <dbReference type="RuleBase" id="RU004003"/>
    </source>
</evidence>
<dbReference type="Pfam" id="PF00263">
    <property type="entry name" value="Secretin"/>
    <property type="match status" value="1"/>
</dbReference>
<feature type="compositionally biased region" description="Low complexity" evidence="6">
    <location>
        <begin position="384"/>
        <end position="399"/>
    </location>
</feature>
<dbReference type="InterPro" id="IPR004846">
    <property type="entry name" value="T2SS/T3SS_dom"/>
</dbReference>
<keyword evidence="10" id="KW-1185">Reference proteome</keyword>
<feature type="domain" description="NolW-like" evidence="8">
    <location>
        <begin position="536"/>
        <end position="600"/>
    </location>
</feature>
<accession>A0A517T5H8</accession>
<comment type="subcellular location">
    <subcellularLocation>
        <location evidence="5">Cell outer membrane</location>
    </subcellularLocation>
    <subcellularLocation>
        <location evidence="1">Membrane</location>
    </subcellularLocation>
</comment>
<feature type="compositionally biased region" description="Polar residues" evidence="6">
    <location>
        <begin position="155"/>
        <end position="169"/>
    </location>
</feature>
<name>A0A517T5H8_9PLAN</name>
<dbReference type="InterPro" id="IPR005644">
    <property type="entry name" value="NolW-like"/>
</dbReference>
<evidence type="ECO:0000256" key="1">
    <source>
        <dbReference type="ARBA" id="ARBA00004370"/>
    </source>
</evidence>
<dbReference type="KEGG" id="chya:V22_08560"/>
<dbReference type="InterPro" id="IPR038591">
    <property type="entry name" value="NolW-like_sf"/>
</dbReference>
<dbReference type="RefSeq" id="WP_145260102.1">
    <property type="nucleotide sequence ID" value="NZ_CP036316.1"/>
</dbReference>
<dbReference type="OrthoDB" id="9779724at2"/>
<dbReference type="EMBL" id="CP036316">
    <property type="protein sequence ID" value="QDT63632.1"/>
    <property type="molecule type" value="Genomic_DNA"/>
</dbReference>
<evidence type="ECO:0000259" key="7">
    <source>
        <dbReference type="Pfam" id="PF00263"/>
    </source>
</evidence>
<dbReference type="GO" id="GO:0015627">
    <property type="term" value="C:type II protein secretion system complex"/>
    <property type="evidence" value="ECO:0007669"/>
    <property type="project" value="TreeGrafter"/>
</dbReference>
<comment type="similarity">
    <text evidence="4">Belongs to the bacterial secretin family.</text>
</comment>
<dbReference type="InterPro" id="IPR050810">
    <property type="entry name" value="Bact_Secretion_Sys_Channel"/>
</dbReference>
<dbReference type="Gene3D" id="3.30.1370.120">
    <property type="match status" value="4"/>
</dbReference>
<dbReference type="PANTHER" id="PTHR30332">
    <property type="entry name" value="PROBABLE GENERAL SECRETION PATHWAY PROTEIN D"/>
    <property type="match status" value="1"/>
</dbReference>
<evidence type="ECO:0000256" key="2">
    <source>
        <dbReference type="ARBA" id="ARBA00022729"/>
    </source>
</evidence>
<reference evidence="9 10" key="1">
    <citation type="submission" date="2019-02" db="EMBL/GenBank/DDBJ databases">
        <title>Deep-cultivation of Planctomycetes and their phenomic and genomic characterization uncovers novel biology.</title>
        <authorList>
            <person name="Wiegand S."/>
            <person name="Jogler M."/>
            <person name="Boedeker C."/>
            <person name="Pinto D."/>
            <person name="Vollmers J."/>
            <person name="Rivas-Marin E."/>
            <person name="Kohn T."/>
            <person name="Peeters S.H."/>
            <person name="Heuer A."/>
            <person name="Rast P."/>
            <person name="Oberbeckmann S."/>
            <person name="Bunk B."/>
            <person name="Jeske O."/>
            <person name="Meyerdierks A."/>
            <person name="Storesund J.E."/>
            <person name="Kallscheuer N."/>
            <person name="Luecker S."/>
            <person name="Lage O.M."/>
            <person name="Pohl T."/>
            <person name="Merkel B.J."/>
            <person name="Hornburger P."/>
            <person name="Mueller R.-W."/>
            <person name="Bruemmer F."/>
            <person name="Labrenz M."/>
            <person name="Spormann A.M."/>
            <person name="Op den Camp H."/>
            <person name="Overmann J."/>
            <person name="Amann R."/>
            <person name="Jetten M.S.M."/>
            <person name="Mascher T."/>
            <person name="Medema M.H."/>
            <person name="Devos D.P."/>
            <person name="Kaster A.-K."/>
            <person name="Ovreas L."/>
            <person name="Rohde M."/>
            <person name="Galperin M.Y."/>
            <person name="Jogler C."/>
        </authorList>
    </citation>
    <scope>NUCLEOTIDE SEQUENCE [LARGE SCALE GENOMIC DNA]</scope>
    <source>
        <strain evidence="9 10">V22</strain>
    </source>
</reference>
<keyword evidence="5" id="KW-0813">Transport</keyword>
<feature type="region of interest" description="Disordered" evidence="6">
    <location>
        <begin position="359"/>
        <end position="402"/>
    </location>
</feature>
<evidence type="ECO:0000313" key="9">
    <source>
        <dbReference type="EMBL" id="QDT63632.1"/>
    </source>
</evidence>
<evidence type="ECO:0000256" key="6">
    <source>
        <dbReference type="SAM" id="MobiDB-lite"/>
    </source>
</evidence>
<dbReference type="Pfam" id="PF03958">
    <property type="entry name" value="Secretin_N"/>
    <property type="match status" value="3"/>
</dbReference>
<keyword evidence="2" id="KW-0732">Signal</keyword>
<evidence type="ECO:0000256" key="5">
    <source>
        <dbReference type="RuleBase" id="RU004004"/>
    </source>
</evidence>
<feature type="region of interest" description="Disordered" evidence="6">
    <location>
        <begin position="154"/>
        <end position="180"/>
    </location>
</feature>
<dbReference type="PANTHER" id="PTHR30332:SF24">
    <property type="entry name" value="SECRETIN GSPD-RELATED"/>
    <property type="match status" value="1"/>
</dbReference>
<dbReference type="Proteomes" id="UP000319976">
    <property type="component" value="Chromosome"/>
</dbReference>
<dbReference type="GO" id="GO:0009279">
    <property type="term" value="C:cell outer membrane"/>
    <property type="evidence" value="ECO:0007669"/>
    <property type="project" value="UniProtKB-SubCell"/>
</dbReference>
<sequence length="1324" mass="143068">MFRQSLLLREVRQCDGFVRCACHALMVAAVVCTTVLCRPLNAQEWQSQSVPQAPAAKAPAETEPHVRLNFSNQSWASVLRSIARQSDSHLVMDRAPAGRWNRTDLHKYTRAEAIRVINQQLESQNFRVLEQGAYLVVLDLSSLRARYRRPELPQNAATNDFDSSATNTRPGEPRLLQASDSTLLRRTKVSPIVTTEGIATPESIVVAGGFEEADRNTPTTSHQEARLNKNGQRDLLAVEPKGNAVKLAKELFRVFESRAKLVSKGVADLPALAVYRTPGDRDESKASTSSVKTLFDVAIDESGNKLIVSAEKQTLDSVVNLLRGFDGGQNQSGKIFQAQSTPLASDELAKRVKATLAQVSEGQPSPGFPEESPRQNPFLEQPSGTQPGPNNTTTQTTDDVNNPQLRSLVEMLRGDVSVEAVPDLGVLILRGNEADVEAVMEVVRTLEQVSRGSVPNIQLLNLQHVDSRALAELLTSVYTQLSTLRARGGDVRQTVAALPIVKPNAVILIANDDDMQPLLQLANELDQPVNPETEFEVFYLKNAVPAQVEAMLEEFYTERGGLGTRVVVTQHARTNSVIVQARPRDLDEIAALIKKIDRGGSNAVSRVAVFPLKHAVATELVDVVNATLQNAIGPPVAPTSTTGGVAATQLDQQFRDARATVLEFLARDGDTEQLVRSGILADIRVTADPRTNSLVVTAPEQSLDLVAAIIRQFDQPSDMVAEIKVFTLANSDATATAELLVNLFAENQTGQQQNALGVQVAGAADAGSGLIPLKFSVDTRTNSILAIGGVDALKIVEAIILRLDQSDIRQRKTTVIKLRNSPALDVATAINEFLQSQRDLATVDPELVSSIELLEREIIVVPEIVSNSLLISSTPRYYEEILDLVRRLDEAPAQVVIQALLVEVELQNTDEFGVELGLQDSVLFNRSVIPADGITTIAETFTSPNGVQTTTQRIVTLDAQPGFLFNNQQLGTNVTNNTSSVGTQGLTNFSLGRINGDLGFGGLVLAASSESVSVLIRALAAKRKVHILSRPQIRTLDNQLAEIQVGQQVPVVRGVTVNAVGSANPNVNIEDVGIILSVTPRINPDGTIVMETIATKSAVSDDGVPIFTDVNTGAVVESPIINISTARATVSVGNGQTIVLGGMITKRDESLERKVPWIGDLPIVGIPFRYDGVTTLRTELLIFLTPRVIRDEFDSELIKRVESERVHFIEREAEEIHGPLYAVPPPDGAFGVCPPPGQPGTDESAEYSPIIEYQDVPTDQILAPLCPGQPMLIPAAPDPESSGKTTIPPLPADESSPQVIQKRNPQPPVANPEQPPVGRTNLTP</sequence>
<feature type="compositionally biased region" description="Pro residues" evidence="6">
    <location>
        <begin position="1305"/>
        <end position="1315"/>
    </location>
</feature>
<protein>
    <submittedName>
        <fullName evidence="9">Type II secretion system protein D</fullName>
    </submittedName>
</protein>
<feature type="domain" description="Type II/III secretion system secretin-like" evidence="7">
    <location>
        <begin position="1018"/>
        <end position="1190"/>
    </location>
</feature>
<dbReference type="InterPro" id="IPR001775">
    <property type="entry name" value="GspD/PilQ"/>
</dbReference>
<dbReference type="PRINTS" id="PR00811">
    <property type="entry name" value="BCTERIALGSPD"/>
</dbReference>
<feature type="region of interest" description="Disordered" evidence="6">
    <location>
        <begin position="1265"/>
        <end position="1324"/>
    </location>
</feature>
<gene>
    <name evidence="9" type="primary">gspD_1</name>
    <name evidence="9" type="ORF">V22_08560</name>
</gene>
<dbReference type="GO" id="GO:0009306">
    <property type="term" value="P:protein secretion"/>
    <property type="evidence" value="ECO:0007669"/>
    <property type="project" value="InterPro"/>
</dbReference>